<protein>
    <submittedName>
        <fullName evidence="1">Uncharacterized protein</fullName>
    </submittedName>
</protein>
<name>A0A6B1DY58_9CHLR</name>
<accession>A0A6B1DY58</accession>
<dbReference type="AlphaFoldDB" id="A0A6B1DY58"/>
<evidence type="ECO:0000313" key="1">
    <source>
        <dbReference type="EMBL" id="MYD91643.1"/>
    </source>
</evidence>
<proteinExistence type="predicted"/>
<dbReference type="EMBL" id="VXPY01000105">
    <property type="protein sequence ID" value="MYD91643.1"/>
    <property type="molecule type" value="Genomic_DNA"/>
</dbReference>
<gene>
    <name evidence="1" type="ORF">F4Y08_15145</name>
</gene>
<reference evidence="1" key="1">
    <citation type="submission" date="2019-09" db="EMBL/GenBank/DDBJ databases">
        <title>Characterisation of the sponge microbiome using genome-centric metagenomics.</title>
        <authorList>
            <person name="Engelberts J.P."/>
            <person name="Robbins S.J."/>
            <person name="De Goeij J.M."/>
            <person name="Aranda M."/>
            <person name="Bell S.C."/>
            <person name="Webster N.S."/>
        </authorList>
    </citation>
    <scope>NUCLEOTIDE SEQUENCE</scope>
    <source>
        <strain evidence="1">SB0662_bin_9</strain>
    </source>
</reference>
<organism evidence="1">
    <name type="scientific">Caldilineaceae bacterium SB0662_bin_9</name>
    <dbReference type="NCBI Taxonomy" id="2605258"/>
    <lineage>
        <taxon>Bacteria</taxon>
        <taxon>Bacillati</taxon>
        <taxon>Chloroflexota</taxon>
        <taxon>Caldilineae</taxon>
        <taxon>Caldilineales</taxon>
        <taxon>Caldilineaceae</taxon>
    </lineage>
</organism>
<comment type="caution">
    <text evidence="1">The sequence shown here is derived from an EMBL/GenBank/DDBJ whole genome shotgun (WGS) entry which is preliminary data.</text>
</comment>
<sequence length="293" mass="33265">MSDARHDYIERVRQILNPEGRSVNPLTDLRDRLVNPGQAHRGGAAQVEFLRAVEGNALLEYLASHGVGKEFESLGTPLLPVKLQESEFVKAPVSTARMIRSTYRSLSPQEAASVNVWNAITLHNIQEDRLEAPYLAASSDKTSGRHRIQKALRARDRKQKRKQVDDCVRTVFRTMGGLRRIRGYVSVISDCTLSRHWWMGHTIENAVLDDNRAWEELNRFWGVIAEYAMQRLTIIGSPVLMYGLITHLTSHPVDTQARLEEVLKRMGVLFSEVSGHSWSRNDVQDLLSQRVST</sequence>